<dbReference type="AlphaFoldDB" id="A0A6M1RYA3"/>
<comment type="similarity">
    <text evidence="3 16">Belongs to the CDP-alcohol phosphatidyltransferase class-I family.</text>
</comment>
<evidence type="ECO:0000256" key="15">
    <source>
        <dbReference type="NCBIfam" id="TIGR00560"/>
    </source>
</evidence>
<keyword evidence="9 17" id="KW-1133">Transmembrane helix</keyword>
<dbReference type="PANTHER" id="PTHR14269">
    <property type="entry name" value="CDP-DIACYLGLYCEROL--GLYCEROL-3-PHOSPHATE 3-PHOSPHATIDYLTRANSFERASE-RELATED"/>
    <property type="match status" value="1"/>
</dbReference>
<keyword evidence="13" id="KW-1208">Phospholipid metabolism</keyword>
<dbReference type="InterPro" id="IPR004570">
    <property type="entry name" value="Phosphatidylglycerol_P_synth"/>
</dbReference>
<evidence type="ECO:0000256" key="17">
    <source>
        <dbReference type="SAM" id="Phobius"/>
    </source>
</evidence>
<evidence type="ECO:0000256" key="7">
    <source>
        <dbReference type="ARBA" id="ARBA00022679"/>
    </source>
</evidence>
<keyword evidence="12" id="KW-0594">Phospholipid biosynthesis</keyword>
<dbReference type="Proteomes" id="UP000477311">
    <property type="component" value="Unassembled WGS sequence"/>
</dbReference>
<dbReference type="InterPro" id="IPR000462">
    <property type="entry name" value="CDP-OH_P_trans"/>
</dbReference>
<dbReference type="EC" id="2.7.8.5" evidence="4 15"/>
<evidence type="ECO:0000313" key="18">
    <source>
        <dbReference type="EMBL" id="NGO39732.1"/>
    </source>
</evidence>
<dbReference type="PIRSF" id="PIRSF000847">
    <property type="entry name" value="Phos_ph_gly_syn"/>
    <property type="match status" value="1"/>
</dbReference>
<dbReference type="PROSITE" id="PS00379">
    <property type="entry name" value="CDP_ALCOHOL_P_TRANSF"/>
    <property type="match status" value="1"/>
</dbReference>
<evidence type="ECO:0000256" key="1">
    <source>
        <dbReference type="ARBA" id="ARBA00004141"/>
    </source>
</evidence>
<protein>
    <recommendedName>
        <fullName evidence="5 15">CDP-diacylglycerol--glycerol-3-phosphate 3-phosphatidyltransferase</fullName>
        <ecNumber evidence="4 15">2.7.8.5</ecNumber>
    </recommendedName>
</protein>
<dbReference type="RefSeq" id="WP_165107934.1">
    <property type="nucleotide sequence ID" value="NZ_JAAKYA010000071.1"/>
</dbReference>
<comment type="subcellular location">
    <subcellularLocation>
        <location evidence="1">Membrane</location>
        <topology evidence="1">Multi-pass membrane protein</topology>
    </subcellularLocation>
</comment>
<feature type="transmembrane region" description="Helical" evidence="17">
    <location>
        <begin position="94"/>
        <end position="116"/>
    </location>
</feature>
<comment type="catalytic activity">
    <reaction evidence="14">
        <text>a CDP-1,2-diacyl-sn-glycerol + sn-glycerol 3-phosphate = a 1,2-diacyl-sn-glycero-3-phospho-(1'-sn-glycero-3'-phosphate) + CMP + H(+)</text>
        <dbReference type="Rhea" id="RHEA:12593"/>
        <dbReference type="ChEBI" id="CHEBI:15378"/>
        <dbReference type="ChEBI" id="CHEBI:57597"/>
        <dbReference type="ChEBI" id="CHEBI:58332"/>
        <dbReference type="ChEBI" id="CHEBI:60110"/>
        <dbReference type="ChEBI" id="CHEBI:60377"/>
        <dbReference type="EC" id="2.7.8.5"/>
    </reaction>
</comment>
<dbReference type="EMBL" id="JAAKYA010000071">
    <property type="protein sequence ID" value="NGO39732.1"/>
    <property type="molecule type" value="Genomic_DNA"/>
</dbReference>
<keyword evidence="10" id="KW-0443">Lipid metabolism</keyword>
<comment type="caution">
    <text evidence="18">The sequence shown here is derived from an EMBL/GenBank/DDBJ whole genome shotgun (WGS) entry which is preliminary data.</text>
</comment>
<dbReference type="InterPro" id="IPR050324">
    <property type="entry name" value="CDP-alcohol_PTase-I"/>
</dbReference>
<keyword evidence="19" id="KW-1185">Reference proteome</keyword>
<evidence type="ECO:0000256" key="16">
    <source>
        <dbReference type="RuleBase" id="RU003750"/>
    </source>
</evidence>
<evidence type="ECO:0000256" key="5">
    <source>
        <dbReference type="ARBA" id="ARBA00014944"/>
    </source>
</evidence>
<evidence type="ECO:0000256" key="11">
    <source>
        <dbReference type="ARBA" id="ARBA00023136"/>
    </source>
</evidence>
<feature type="transmembrane region" description="Helical" evidence="17">
    <location>
        <begin position="137"/>
        <end position="160"/>
    </location>
</feature>
<keyword evidence="11 17" id="KW-0472">Membrane</keyword>
<evidence type="ECO:0000256" key="2">
    <source>
        <dbReference type="ARBA" id="ARBA00005042"/>
    </source>
</evidence>
<evidence type="ECO:0000256" key="8">
    <source>
        <dbReference type="ARBA" id="ARBA00022692"/>
    </source>
</evidence>
<evidence type="ECO:0000313" key="19">
    <source>
        <dbReference type="Proteomes" id="UP000477311"/>
    </source>
</evidence>
<evidence type="ECO:0000256" key="10">
    <source>
        <dbReference type="ARBA" id="ARBA00023098"/>
    </source>
</evidence>
<name>A0A6M1RYA3_9BACT</name>
<dbReference type="NCBIfam" id="TIGR00560">
    <property type="entry name" value="pgsA"/>
    <property type="match status" value="1"/>
</dbReference>
<accession>A0A6M1RYA3</accession>
<dbReference type="GO" id="GO:0046474">
    <property type="term" value="P:glycerophospholipid biosynthetic process"/>
    <property type="evidence" value="ECO:0007669"/>
    <property type="project" value="TreeGrafter"/>
</dbReference>
<gene>
    <name evidence="18" type="primary">pgsA</name>
    <name evidence="18" type="ORF">G4L39_10050</name>
</gene>
<dbReference type="InterPro" id="IPR043130">
    <property type="entry name" value="CDP-OH_PTrfase_TM_dom"/>
</dbReference>
<dbReference type="Gene3D" id="1.20.120.1760">
    <property type="match status" value="1"/>
</dbReference>
<dbReference type="Pfam" id="PF01066">
    <property type="entry name" value="CDP-OH_P_transf"/>
    <property type="match status" value="1"/>
</dbReference>
<evidence type="ECO:0000256" key="13">
    <source>
        <dbReference type="ARBA" id="ARBA00023264"/>
    </source>
</evidence>
<organism evidence="18 19">
    <name type="scientific">Limisphaera ngatamarikiensis</name>
    <dbReference type="NCBI Taxonomy" id="1324935"/>
    <lineage>
        <taxon>Bacteria</taxon>
        <taxon>Pseudomonadati</taxon>
        <taxon>Verrucomicrobiota</taxon>
        <taxon>Verrucomicrobiia</taxon>
        <taxon>Limisphaerales</taxon>
        <taxon>Limisphaeraceae</taxon>
        <taxon>Limisphaera</taxon>
    </lineage>
</organism>
<dbReference type="PANTHER" id="PTHR14269:SF62">
    <property type="entry name" value="CDP-DIACYLGLYCEROL--GLYCEROL-3-PHOSPHATE 3-PHOSPHATIDYLTRANSFERASE 1, CHLOROPLASTIC"/>
    <property type="match status" value="1"/>
</dbReference>
<feature type="transmembrane region" description="Helical" evidence="17">
    <location>
        <begin position="166"/>
        <end position="188"/>
    </location>
</feature>
<evidence type="ECO:0000256" key="3">
    <source>
        <dbReference type="ARBA" id="ARBA00010441"/>
    </source>
</evidence>
<dbReference type="GO" id="GO:0016020">
    <property type="term" value="C:membrane"/>
    <property type="evidence" value="ECO:0007669"/>
    <property type="project" value="UniProtKB-SubCell"/>
</dbReference>
<sequence>MNLANRLTASRLALTVLLVVLLLGRPPFGDTAALVLFIAAAVTDFFDGRIARDRGQITAFGVLMDPLVDKVLVCAVFIALVERGRLDTQWPVQVHAWMAIVVVVRELAITGLRLLAASRQLVLAAERYGKHKTSSQMVAVVALLLLLATREWPEGLAGLFRPWLPVVAWGLLWVAVVLTLWSGALYLWRNRQLYLEQI</sequence>
<reference evidence="18 19" key="1">
    <citation type="submission" date="2020-02" db="EMBL/GenBank/DDBJ databases">
        <title>Draft genome sequence of Limisphaera ngatamarikiensis NGM72.4T, a thermophilic Verrucomicrobia grouped in subdivision 3.</title>
        <authorList>
            <person name="Carere C.R."/>
            <person name="Steen J."/>
            <person name="Hugenholtz P."/>
            <person name="Stott M.B."/>
        </authorList>
    </citation>
    <scope>NUCLEOTIDE SEQUENCE [LARGE SCALE GENOMIC DNA]</scope>
    <source>
        <strain evidence="18 19">NGM72.4</strain>
    </source>
</reference>
<dbReference type="InterPro" id="IPR048254">
    <property type="entry name" value="CDP_ALCOHOL_P_TRANSF_CS"/>
</dbReference>
<evidence type="ECO:0000256" key="12">
    <source>
        <dbReference type="ARBA" id="ARBA00023209"/>
    </source>
</evidence>
<evidence type="ECO:0000256" key="6">
    <source>
        <dbReference type="ARBA" id="ARBA00022516"/>
    </source>
</evidence>
<evidence type="ECO:0000256" key="4">
    <source>
        <dbReference type="ARBA" id="ARBA00013170"/>
    </source>
</evidence>
<proteinExistence type="inferred from homology"/>
<evidence type="ECO:0000256" key="9">
    <source>
        <dbReference type="ARBA" id="ARBA00022989"/>
    </source>
</evidence>
<keyword evidence="8 17" id="KW-0812">Transmembrane</keyword>
<comment type="pathway">
    <text evidence="2">Phospholipid metabolism; phosphatidylglycerol biosynthesis; phosphatidylglycerol from CDP-diacylglycerol: step 1/2.</text>
</comment>
<dbReference type="GO" id="GO:0008444">
    <property type="term" value="F:CDP-diacylglycerol-glycerol-3-phosphate 3-phosphatidyltransferase activity"/>
    <property type="evidence" value="ECO:0007669"/>
    <property type="project" value="UniProtKB-UniRule"/>
</dbReference>
<evidence type="ECO:0000256" key="14">
    <source>
        <dbReference type="ARBA" id="ARBA00048586"/>
    </source>
</evidence>
<keyword evidence="6" id="KW-0444">Lipid biosynthesis</keyword>
<keyword evidence="7 16" id="KW-0808">Transferase</keyword>